<dbReference type="EMBL" id="JAATJH010000001">
    <property type="protein sequence ID" value="NJC25370.1"/>
    <property type="molecule type" value="Genomic_DNA"/>
</dbReference>
<gene>
    <name evidence="1" type="ORF">GGR27_000851</name>
</gene>
<protein>
    <submittedName>
        <fullName evidence="1">Uncharacterized protein</fullName>
    </submittedName>
</protein>
<evidence type="ECO:0000313" key="1">
    <source>
        <dbReference type="EMBL" id="NJC25370.1"/>
    </source>
</evidence>
<reference evidence="1 2" key="1">
    <citation type="submission" date="2020-03" db="EMBL/GenBank/DDBJ databases">
        <title>Genomic Encyclopedia of Type Strains, Phase IV (KMG-IV): sequencing the most valuable type-strain genomes for metagenomic binning, comparative biology and taxonomic classification.</title>
        <authorList>
            <person name="Goeker M."/>
        </authorList>
    </citation>
    <scope>NUCLEOTIDE SEQUENCE [LARGE SCALE GENOMIC DNA]</scope>
    <source>
        <strain evidence="1 2">DSM 105096</strain>
    </source>
</reference>
<accession>A0ABX0X8L0</accession>
<dbReference type="RefSeq" id="WP_168036124.1">
    <property type="nucleotide sequence ID" value="NZ_JAATJH010000001.1"/>
</dbReference>
<comment type="caution">
    <text evidence="1">The sequence shown here is derived from an EMBL/GenBank/DDBJ whole genome shotgun (WGS) entry which is preliminary data.</text>
</comment>
<keyword evidence="2" id="KW-1185">Reference proteome</keyword>
<dbReference type="Proteomes" id="UP000770785">
    <property type="component" value="Unassembled WGS sequence"/>
</dbReference>
<name>A0ABX0X8L0_9BACT</name>
<proteinExistence type="predicted"/>
<sequence>MAEQLAPIKALLEAPRDHLAGTDMWIKLPLGRTLINEVLAARPPDTPVKDLFMDPDPGNLIHIHLEAAAPVVGSIRRRLTFKPGPAVTFPDQPWLHLDITEGFKFMDKPVIRLLQSTIEKKLPKGIEFSSDYLRIHVPAMLTKAGYQKLVPLIRHLEIRGGDDQIILLFHLKA</sequence>
<evidence type="ECO:0000313" key="2">
    <source>
        <dbReference type="Proteomes" id="UP000770785"/>
    </source>
</evidence>
<organism evidence="1 2">
    <name type="scientific">Neolewinella antarctica</name>
    <dbReference type="NCBI Taxonomy" id="442734"/>
    <lineage>
        <taxon>Bacteria</taxon>
        <taxon>Pseudomonadati</taxon>
        <taxon>Bacteroidota</taxon>
        <taxon>Saprospiria</taxon>
        <taxon>Saprospirales</taxon>
        <taxon>Lewinellaceae</taxon>
        <taxon>Neolewinella</taxon>
    </lineage>
</organism>